<dbReference type="Gene3D" id="3.40.50.2000">
    <property type="entry name" value="Glycogen Phosphorylase B"/>
    <property type="match status" value="2"/>
</dbReference>
<dbReference type="CDD" id="cd03801">
    <property type="entry name" value="GT4_PimA-like"/>
    <property type="match status" value="1"/>
</dbReference>
<organism evidence="2 3">
    <name type="scientific">Mesonia algae</name>
    <dbReference type="NCBI Taxonomy" id="213248"/>
    <lineage>
        <taxon>Bacteria</taxon>
        <taxon>Pseudomonadati</taxon>
        <taxon>Bacteroidota</taxon>
        <taxon>Flavobacteriia</taxon>
        <taxon>Flavobacteriales</taxon>
        <taxon>Flavobacteriaceae</taxon>
        <taxon>Mesonia</taxon>
    </lineage>
</organism>
<name>A0A2W7K875_9FLAO</name>
<dbReference type="Proteomes" id="UP000249542">
    <property type="component" value="Unassembled WGS sequence"/>
</dbReference>
<dbReference type="RefSeq" id="WP_111539471.1">
    <property type="nucleotide sequence ID" value="NZ_QKYV01000001.1"/>
</dbReference>
<dbReference type="InterPro" id="IPR001296">
    <property type="entry name" value="Glyco_trans_1"/>
</dbReference>
<dbReference type="AlphaFoldDB" id="A0A2W7K875"/>
<keyword evidence="2" id="KW-0808">Transferase</keyword>
<dbReference type="EMBL" id="QKYV01000001">
    <property type="protein sequence ID" value="PZW43780.1"/>
    <property type="molecule type" value="Genomic_DNA"/>
</dbReference>
<proteinExistence type="predicted"/>
<dbReference type="Pfam" id="PF00534">
    <property type="entry name" value="Glycos_transf_1"/>
    <property type="match status" value="1"/>
</dbReference>
<protein>
    <submittedName>
        <fullName evidence="2">Glycosyltransferase involved in cell wall biosynthesis</fullName>
    </submittedName>
</protein>
<dbReference type="GO" id="GO:0016740">
    <property type="term" value="F:transferase activity"/>
    <property type="evidence" value="ECO:0007669"/>
    <property type="project" value="UniProtKB-KW"/>
</dbReference>
<dbReference type="PANTHER" id="PTHR12526">
    <property type="entry name" value="GLYCOSYLTRANSFERASE"/>
    <property type="match status" value="1"/>
</dbReference>
<gene>
    <name evidence="2" type="ORF">LX95_00104</name>
</gene>
<accession>A0A2W7K875</accession>
<sequence>MQVKIFINSNPYYSSSATGNRWLTLIEGLNNLGVEVKIFIIGNYKSVEEKRKFQTNTEIDGVKLNYFNSKIVDTIWKKRYYKYISSHFNLVANKRKIYKELNGFEGIVWSENDLMLWKIIASFPNKAFKLISEMSEFLDIHHDNKGNVLQKRLGTVKQQFFEKKYINKLDGLILMTKNLINHYNSFKDVPLLFHLPMTVDLDRFKVRNTPPEEFKSPYIAFVGVMNDAKDGVNILIEAFNKISYNYPSLNLYLVGAWNYDTPSHQSRIKELNQAKRIKWMGEYSRDLIPSIISNAKLLVLPRPDSKQAQGGFPTKLGEYLATGNPVCATSVGEIPDYLEDKKSIYFAEPGSINAFAQVLSFALEEPTEAKEVGLKGKEIAEKYFNKNIQSKKLYHFLERIYYEHKK</sequence>
<evidence type="ECO:0000313" key="2">
    <source>
        <dbReference type="EMBL" id="PZW43780.1"/>
    </source>
</evidence>
<evidence type="ECO:0000259" key="1">
    <source>
        <dbReference type="Pfam" id="PF00534"/>
    </source>
</evidence>
<feature type="domain" description="Glycosyl transferase family 1" evidence="1">
    <location>
        <begin position="208"/>
        <end position="377"/>
    </location>
</feature>
<dbReference type="SUPFAM" id="SSF53756">
    <property type="entry name" value="UDP-Glycosyltransferase/glycogen phosphorylase"/>
    <property type="match status" value="1"/>
</dbReference>
<keyword evidence="3" id="KW-1185">Reference proteome</keyword>
<comment type="caution">
    <text evidence="2">The sequence shown here is derived from an EMBL/GenBank/DDBJ whole genome shotgun (WGS) entry which is preliminary data.</text>
</comment>
<evidence type="ECO:0000313" key="3">
    <source>
        <dbReference type="Proteomes" id="UP000249542"/>
    </source>
</evidence>
<reference evidence="2 3" key="1">
    <citation type="submission" date="2018-06" db="EMBL/GenBank/DDBJ databases">
        <title>Genomic Encyclopedia of Archaeal and Bacterial Type Strains, Phase II (KMG-II): from individual species to whole genera.</title>
        <authorList>
            <person name="Goeker M."/>
        </authorList>
    </citation>
    <scope>NUCLEOTIDE SEQUENCE [LARGE SCALE GENOMIC DNA]</scope>
    <source>
        <strain evidence="2 3">DSM 15361</strain>
    </source>
</reference>